<gene>
    <name evidence="5" type="primary">h-cup</name>
</gene>
<organism evidence="4 5">
    <name type="scientific">Drosophila suzukii</name>
    <name type="common">Spotted-wing drosophila fruit fly</name>
    <dbReference type="NCBI Taxonomy" id="28584"/>
    <lineage>
        <taxon>Eukaryota</taxon>
        <taxon>Metazoa</taxon>
        <taxon>Ecdysozoa</taxon>
        <taxon>Arthropoda</taxon>
        <taxon>Hexapoda</taxon>
        <taxon>Insecta</taxon>
        <taxon>Pterygota</taxon>
        <taxon>Neoptera</taxon>
        <taxon>Endopterygota</taxon>
        <taxon>Diptera</taxon>
        <taxon>Brachycera</taxon>
        <taxon>Muscomorpha</taxon>
        <taxon>Ephydroidea</taxon>
        <taxon>Drosophilidae</taxon>
        <taxon>Drosophila</taxon>
        <taxon>Sophophora</taxon>
    </lineage>
</organism>
<dbReference type="AlphaFoldDB" id="A0AB39YZY6"/>
<dbReference type="PANTHER" id="PTHR12186">
    <property type="entry name" value="SIKE FAMILY MEMBER"/>
    <property type="match status" value="1"/>
</dbReference>
<evidence type="ECO:0000256" key="2">
    <source>
        <dbReference type="ARBA" id="ARBA00023054"/>
    </source>
</evidence>
<proteinExistence type="inferred from homology"/>
<dbReference type="GeneID" id="108006429"/>
<feature type="compositionally biased region" description="Polar residues" evidence="3">
    <location>
        <begin position="257"/>
        <end position="267"/>
    </location>
</feature>
<feature type="region of interest" description="Disordered" evidence="3">
    <location>
        <begin position="248"/>
        <end position="267"/>
    </location>
</feature>
<comment type="similarity">
    <text evidence="1">Belongs to the SIKE family.</text>
</comment>
<evidence type="ECO:0000256" key="3">
    <source>
        <dbReference type="SAM" id="MobiDB-lite"/>
    </source>
</evidence>
<evidence type="ECO:0000313" key="5">
    <source>
        <dbReference type="RefSeq" id="XP_016925442.4"/>
    </source>
</evidence>
<evidence type="ECO:0000256" key="1">
    <source>
        <dbReference type="ARBA" id="ARBA00005537"/>
    </source>
</evidence>
<dbReference type="PANTHER" id="PTHR12186:SF2">
    <property type="entry name" value="FGFR1 ONCOGENE PARTNER 2 HOMOLOG"/>
    <property type="match status" value="1"/>
</dbReference>
<keyword evidence="2" id="KW-0175">Coiled coil</keyword>
<keyword evidence="4" id="KW-1185">Reference proteome</keyword>
<reference evidence="5" key="1">
    <citation type="submission" date="2025-08" db="UniProtKB">
        <authorList>
            <consortium name="RefSeq"/>
        </authorList>
    </citation>
    <scope>IDENTIFICATION</scope>
</reference>
<dbReference type="Pfam" id="PF05769">
    <property type="entry name" value="SIKE"/>
    <property type="match status" value="1"/>
</dbReference>
<feature type="compositionally biased region" description="Polar residues" evidence="3">
    <location>
        <begin position="183"/>
        <end position="198"/>
    </location>
</feature>
<evidence type="ECO:0000313" key="4">
    <source>
        <dbReference type="Proteomes" id="UP001652628"/>
    </source>
</evidence>
<feature type="region of interest" description="Disordered" evidence="3">
    <location>
        <begin position="179"/>
        <end position="239"/>
    </location>
</feature>
<name>A0AB39YZY6_DROSZ</name>
<dbReference type="RefSeq" id="XP_016925442.4">
    <property type="nucleotide sequence ID" value="XM_017069953.4"/>
</dbReference>
<sequence length="267" mass="30009">MDSPLLSGLGGALIKQTQEIADSLSELETRTDELLIDAEKVDEDLANCRKFREEQLLKYLSETNSDEEQMQMLRDNIELKETADEFYQGIELIMDKYREHSEGDMFIDSYQLKERYLAGLAKVVREQDARIENMLELMKLTADLEDRCSDENQHIISQLTGENEKMRRQLQISNSDEVFRQGNLDSSESSTQFEASDSTDPDASGGNSISSLESFLSCLSPSNMNDNDDDGSSSSSLVSQLEVSRFIEEALAENSEDSSSSQTDQAT</sequence>
<feature type="compositionally biased region" description="Polar residues" evidence="3">
    <location>
        <begin position="205"/>
        <end position="219"/>
    </location>
</feature>
<accession>A0AB39YZY6</accession>
<dbReference type="InterPro" id="IPR008555">
    <property type="entry name" value="SIKE"/>
</dbReference>
<protein>
    <submittedName>
        <fullName evidence="5">FGFR1 oncogene partner 2 homolog</fullName>
    </submittedName>
</protein>
<dbReference type="Proteomes" id="UP001652628">
    <property type="component" value="Chromosome 3"/>
</dbReference>